<sequence length="422" mass="47112">MDHNGKWLTVFLKLKVAASVGGSSRSMGVCKWLHSSNHGNGIALLVDGQYDTCSPFDYLPRQKAFLQIIAPEHESCSICHSTPDVYPYEPDHHWIETLTAACQLAISKSTASQLLRLPGGFFWVALARASRAEGSAAKAYPQRERQAPHREGYVDSAAAIEVTVHLLVSYLYFALNLCLLQEPNSQGEIRVRVERKKTTVQVPGMYNFTAEDDGGLCWMDRQVHGWGMGLPTLAFLEAKRAFKFIHIDERMGEYQPIVSKGTLAQYLDDQDELGDSSVASCTTLFLRASNLLQSNYPLQQSLDENSDFRGGPHILENGCNSIEGYRTPDVTFTDFLDSTSFGKNKEFKGTVHHPRTNISWKGSGHDEVVCRNKMGEMFRYLSGRIILRGEPALAVPITDRGNNKISRSPAYLIFPLLETRIC</sequence>
<name>A0A370BS92_ASPNG</name>
<evidence type="ECO:0000313" key="1">
    <source>
        <dbReference type="EMBL" id="RDH15991.1"/>
    </source>
</evidence>
<dbReference type="VEuPathDB" id="FungiDB:M747DRAFT_359479"/>
<dbReference type="Proteomes" id="UP000253845">
    <property type="component" value="Unassembled WGS sequence"/>
</dbReference>
<evidence type="ECO:0000313" key="2">
    <source>
        <dbReference type="Proteomes" id="UP000253845"/>
    </source>
</evidence>
<dbReference type="EMBL" id="KZ851943">
    <property type="protein sequence ID" value="RDH15991.1"/>
    <property type="molecule type" value="Genomic_DNA"/>
</dbReference>
<protein>
    <submittedName>
        <fullName evidence="1">Uncharacterized protein</fullName>
    </submittedName>
</protein>
<proteinExistence type="predicted"/>
<organism evidence="1 2">
    <name type="scientific">Aspergillus niger ATCC 13496</name>
    <dbReference type="NCBI Taxonomy" id="1353008"/>
    <lineage>
        <taxon>Eukaryota</taxon>
        <taxon>Fungi</taxon>
        <taxon>Dikarya</taxon>
        <taxon>Ascomycota</taxon>
        <taxon>Pezizomycotina</taxon>
        <taxon>Eurotiomycetes</taxon>
        <taxon>Eurotiomycetidae</taxon>
        <taxon>Eurotiales</taxon>
        <taxon>Aspergillaceae</taxon>
        <taxon>Aspergillus</taxon>
        <taxon>Aspergillus subgen. Circumdati</taxon>
    </lineage>
</organism>
<reference evidence="1 2" key="1">
    <citation type="submission" date="2018-07" db="EMBL/GenBank/DDBJ databases">
        <title>Section-level genome sequencing of Aspergillus section Nigri to investigate inter- and intra-species variation.</title>
        <authorList>
            <consortium name="DOE Joint Genome Institute"/>
            <person name="Vesth T.C."/>
            <person name="Nybo J.L."/>
            <person name="Theobald S."/>
            <person name="Frisvad J.C."/>
            <person name="Larsen T.O."/>
            <person name="Nielsen K.F."/>
            <person name="Hoof J.B."/>
            <person name="Brandl J."/>
            <person name="Salamov A."/>
            <person name="Riley R."/>
            <person name="Gladden J.M."/>
            <person name="Phatale P."/>
            <person name="Nielsen M.T."/>
            <person name="Lyhne E.K."/>
            <person name="Kogle M.E."/>
            <person name="Strasser K."/>
            <person name="McDonnell E."/>
            <person name="Barry K."/>
            <person name="Clum A."/>
            <person name="Chen C."/>
            <person name="Nolan M."/>
            <person name="Sandor L."/>
            <person name="Kuo A."/>
            <person name="Lipzen A."/>
            <person name="Hainaut M."/>
            <person name="Drula E."/>
            <person name="Tsang A."/>
            <person name="Magnuson J.K."/>
            <person name="Henrissat B."/>
            <person name="Wiebenga A."/>
            <person name="Simmons B.A."/>
            <person name="Makela M.R."/>
            <person name="De vries R.P."/>
            <person name="Grigoriev I.V."/>
            <person name="Mortensen U.H."/>
            <person name="Baker S.E."/>
            <person name="Andersen M.R."/>
        </authorList>
    </citation>
    <scope>NUCLEOTIDE SEQUENCE [LARGE SCALE GENOMIC DNA]</scope>
    <source>
        <strain evidence="1 2">ATCC 13496</strain>
    </source>
</reference>
<dbReference type="AlphaFoldDB" id="A0A370BS92"/>
<gene>
    <name evidence="1" type="ORF">M747DRAFT_359479</name>
</gene>
<accession>A0A370BS92</accession>